<feature type="binding site" evidence="5">
    <location>
        <position position="213"/>
    </location>
    <ligand>
        <name>Mn(2+)</name>
        <dbReference type="ChEBI" id="CHEBI:29035"/>
    </ligand>
</feature>
<dbReference type="Proteomes" id="UP000253426">
    <property type="component" value="Unassembled WGS sequence"/>
</dbReference>
<dbReference type="RefSeq" id="WP_113959484.1">
    <property type="nucleotide sequence ID" value="NZ_QNRR01000006.1"/>
</dbReference>
<dbReference type="PANTHER" id="PTHR43595">
    <property type="entry name" value="37S RIBOSOMAL PROTEIN S26, MITOCHONDRIAL"/>
    <property type="match status" value="1"/>
</dbReference>
<dbReference type="PIRSF" id="PIRSF000349">
    <property type="entry name" value="SODismutase"/>
    <property type="match status" value="1"/>
</dbReference>
<dbReference type="FunFam" id="3.55.40.20:FF:000004">
    <property type="entry name" value="Superoxide dismutase [Fe]"/>
    <property type="match status" value="1"/>
</dbReference>
<comment type="caution">
    <text evidence="9">The sequence shown here is derived from an EMBL/GenBank/DDBJ whole genome shotgun (WGS) entry which is preliminary data.</text>
</comment>
<dbReference type="Gene3D" id="1.10.287.990">
    <property type="entry name" value="Fe,Mn superoxide dismutase (SOD) domain"/>
    <property type="match status" value="1"/>
</dbReference>
<dbReference type="InterPro" id="IPR019831">
    <property type="entry name" value="Mn/Fe_SOD_N"/>
</dbReference>
<dbReference type="EC" id="1.15.1.1" evidence="2 6"/>
<feature type="domain" description="Manganese/iron superoxide dismutase N-terminal" evidence="7">
    <location>
        <begin position="43"/>
        <end position="124"/>
    </location>
</feature>
<feature type="binding site" evidence="5">
    <location>
        <position position="117"/>
    </location>
    <ligand>
        <name>Mn(2+)</name>
        <dbReference type="ChEBI" id="CHEBI:29035"/>
    </ligand>
</feature>
<evidence type="ECO:0000256" key="6">
    <source>
        <dbReference type="RuleBase" id="RU000414"/>
    </source>
</evidence>
<feature type="binding site" evidence="5">
    <location>
        <position position="63"/>
    </location>
    <ligand>
        <name>Mn(2+)</name>
        <dbReference type="ChEBI" id="CHEBI:29035"/>
    </ligand>
</feature>
<dbReference type="InterPro" id="IPR019832">
    <property type="entry name" value="Mn/Fe_SOD_C"/>
</dbReference>
<dbReference type="AlphaFoldDB" id="A0A366HHW0"/>
<comment type="similarity">
    <text evidence="1 6">Belongs to the iron/manganese superoxide dismutase family.</text>
</comment>
<dbReference type="Gene3D" id="3.55.40.20">
    <property type="entry name" value="Iron/manganese superoxide dismutase, C-terminal domain"/>
    <property type="match status" value="1"/>
</dbReference>
<evidence type="ECO:0000313" key="10">
    <source>
        <dbReference type="Proteomes" id="UP000253426"/>
    </source>
</evidence>
<dbReference type="InterPro" id="IPR036314">
    <property type="entry name" value="SOD_C_sf"/>
</dbReference>
<feature type="binding site" evidence="5">
    <location>
        <position position="209"/>
    </location>
    <ligand>
        <name>Mn(2+)</name>
        <dbReference type="ChEBI" id="CHEBI:29035"/>
    </ligand>
</feature>
<comment type="catalytic activity">
    <reaction evidence="6">
        <text>2 superoxide + 2 H(+) = H2O2 + O2</text>
        <dbReference type="Rhea" id="RHEA:20696"/>
        <dbReference type="ChEBI" id="CHEBI:15378"/>
        <dbReference type="ChEBI" id="CHEBI:15379"/>
        <dbReference type="ChEBI" id="CHEBI:16240"/>
        <dbReference type="ChEBI" id="CHEBI:18421"/>
        <dbReference type="EC" id="1.15.1.1"/>
    </reaction>
</comment>
<dbReference type="SUPFAM" id="SSF54719">
    <property type="entry name" value="Fe,Mn superoxide dismutase (SOD), C-terminal domain"/>
    <property type="match status" value="1"/>
</dbReference>
<dbReference type="SUPFAM" id="SSF46609">
    <property type="entry name" value="Fe,Mn superoxide dismutase (SOD), N-terminal domain"/>
    <property type="match status" value="1"/>
</dbReference>
<evidence type="ECO:0000256" key="4">
    <source>
        <dbReference type="ARBA" id="ARBA00023002"/>
    </source>
</evidence>
<dbReference type="PANTHER" id="PTHR43595:SF2">
    <property type="entry name" value="SMALL RIBOSOMAL SUBUNIT PROTEIN MS42"/>
    <property type="match status" value="1"/>
</dbReference>
<evidence type="ECO:0000259" key="8">
    <source>
        <dbReference type="Pfam" id="PF02777"/>
    </source>
</evidence>
<evidence type="ECO:0000256" key="3">
    <source>
        <dbReference type="ARBA" id="ARBA00022723"/>
    </source>
</evidence>
<dbReference type="Pfam" id="PF00081">
    <property type="entry name" value="Sod_Fe_N"/>
    <property type="match status" value="1"/>
</dbReference>
<dbReference type="InterPro" id="IPR001189">
    <property type="entry name" value="Mn/Fe_SOD"/>
</dbReference>
<evidence type="ECO:0000313" key="9">
    <source>
        <dbReference type="EMBL" id="RBP42346.1"/>
    </source>
</evidence>
<proteinExistence type="inferred from homology"/>
<dbReference type="Pfam" id="PF02777">
    <property type="entry name" value="Sod_Fe_C"/>
    <property type="match status" value="1"/>
</dbReference>
<dbReference type="InterPro" id="IPR019833">
    <property type="entry name" value="Mn/Fe_SOD_BS"/>
</dbReference>
<evidence type="ECO:0000256" key="2">
    <source>
        <dbReference type="ARBA" id="ARBA00012682"/>
    </source>
</evidence>
<dbReference type="EMBL" id="QNRR01000006">
    <property type="protein sequence ID" value="RBP42346.1"/>
    <property type="molecule type" value="Genomic_DNA"/>
</dbReference>
<protein>
    <recommendedName>
        <fullName evidence="2 6">Superoxide dismutase</fullName>
        <ecNumber evidence="2 6">1.15.1.1</ecNumber>
    </recommendedName>
</protein>
<dbReference type="InterPro" id="IPR036324">
    <property type="entry name" value="Mn/Fe_SOD_N_sf"/>
</dbReference>
<dbReference type="GO" id="GO:0046872">
    <property type="term" value="F:metal ion binding"/>
    <property type="evidence" value="ECO:0007669"/>
    <property type="project" value="UniProtKB-KW"/>
</dbReference>
<comment type="function">
    <text evidence="6">Destroys radicals which are normally produced within the cells and which are toxic to biological systems.</text>
</comment>
<sequence>MNRRHFIAASGAAAAGTVFAADKEKGKEEAHIIPNGVPLTQEPLAFEYAALEPHIDAKTMEIHYSKHHVAYITNLTKALDEAKLKVANAVSLIQDIPSLPTSLQTVVRNNGGGHVNHTLFWRWMRPEGKGPKEPTGKFAEAIQSTFGGLDGLKKAMNEAAMKRFGSGWAWLVYNSDKKLVVTSTANQDNPMMKGIVPDAECGRPLFGVDVWEHAYYLKYQNKRQDYLTAWWSVVNWERAERNYALVTS</sequence>
<dbReference type="OrthoDB" id="9803125at2"/>
<dbReference type="GO" id="GO:0004784">
    <property type="term" value="F:superoxide dismutase activity"/>
    <property type="evidence" value="ECO:0007669"/>
    <property type="project" value="UniProtKB-EC"/>
</dbReference>
<keyword evidence="10" id="KW-1185">Reference proteome</keyword>
<name>A0A366HHW0_9BACT</name>
<dbReference type="FunFam" id="1.10.287.990:FF:000001">
    <property type="entry name" value="Superoxide dismutase"/>
    <property type="match status" value="1"/>
</dbReference>
<dbReference type="PRINTS" id="PR01703">
    <property type="entry name" value="MNSODISMTASE"/>
</dbReference>
<accession>A0A366HHW0</accession>
<evidence type="ECO:0000259" key="7">
    <source>
        <dbReference type="Pfam" id="PF00081"/>
    </source>
</evidence>
<keyword evidence="4 6" id="KW-0560">Oxidoreductase</keyword>
<feature type="domain" description="Manganese/iron superoxide dismutase C-terminal" evidence="8">
    <location>
        <begin position="134"/>
        <end position="241"/>
    </location>
</feature>
<organism evidence="9 10">
    <name type="scientific">Roseimicrobium gellanilyticum</name>
    <dbReference type="NCBI Taxonomy" id="748857"/>
    <lineage>
        <taxon>Bacteria</taxon>
        <taxon>Pseudomonadati</taxon>
        <taxon>Verrucomicrobiota</taxon>
        <taxon>Verrucomicrobiia</taxon>
        <taxon>Verrucomicrobiales</taxon>
        <taxon>Verrucomicrobiaceae</taxon>
        <taxon>Roseimicrobium</taxon>
    </lineage>
</organism>
<keyword evidence="3 5" id="KW-0479">Metal-binding</keyword>
<dbReference type="PROSITE" id="PS00088">
    <property type="entry name" value="SOD_MN"/>
    <property type="match status" value="1"/>
</dbReference>
<gene>
    <name evidence="9" type="ORF">DES53_10650</name>
</gene>
<evidence type="ECO:0000256" key="5">
    <source>
        <dbReference type="PIRSR" id="PIRSR000349-1"/>
    </source>
</evidence>
<evidence type="ECO:0000256" key="1">
    <source>
        <dbReference type="ARBA" id="ARBA00008714"/>
    </source>
</evidence>
<reference evidence="9 10" key="1">
    <citation type="submission" date="2018-06" db="EMBL/GenBank/DDBJ databases">
        <title>Genomic Encyclopedia of Type Strains, Phase IV (KMG-IV): sequencing the most valuable type-strain genomes for metagenomic binning, comparative biology and taxonomic classification.</title>
        <authorList>
            <person name="Goeker M."/>
        </authorList>
    </citation>
    <scope>NUCLEOTIDE SEQUENCE [LARGE SCALE GENOMIC DNA]</scope>
    <source>
        <strain evidence="9 10">DSM 25532</strain>
    </source>
</reference>
<dbReference type="GO" id="GO:0005737">
    <property type="term" value="C:cytoplasm"/>
    <property type="evidence" value="ECO:0007669"/>
    <property type="project" value="TreeGrafter"/>
</dbReference>